<keyword evidence="2" id="KW-0539">Nucleus</keyword>
<evidence type="ECO:0000313" key="4">
    <source>
        <dbReference type="EMBL" id="JAR98065.1"/>
    </source>
</evidence>
<accession>A0A161MD99</accession>
<dbReference type="GO" id="GO:0005815">
    <property type="term" value="C:microtubule organizing center"/>
    <property type="evidence" value="ECO:0007669"/>
    <property type="project" value="TreeGrafter"/>
</dbReference>
<reference evidence="4" key="2">
    <citation type="journal article" date="2017" name="J. Med. Entomol.">
        <title>Transcriptome Analysis of the Triatoma infestans (Hemiptera: Reduviidae) Integument.</title>
        <authorList>
            <person name="Calderon-Fernandez G.M."/>
            <person name="Moriconi D.E."/>
            <person name="Dulbecco A.B."/>
            <person name="Juarez M.P."/>
        </authorList>
    </citation>
    <scope>NUCLEOTIDE SEQUENCE</scope>
    <source>
        <strain evidence="4">Int1</strain>
        <tissue evidence="4">Integument</tissue>
    </source>
</reference>
<protein>
    <submittedName>
        <fullName evidence="4">Dna repair protein rad51-like protein 4</fullName>
    </submittedName>
</protein>
<dbReference type="GO" id="GO:0140664">
    <property type="term" value="F:ATP-dependent DNA damage sensor activity"/>
    <property type="evidence" value="ECO:0007669"/>
    <property type="project" value="InterPro"/>
</dbReference>
<dbReference type="GO" id="GO:0005524">
    <property type="term" value="F:ATP binding"/>
    <property type="evidence" value="ECO:0007669"/>
    <property type="project" value="InterPro"/>
</dbReference>
<dbReference type="PANTHER" id="PTHR46457">
    <property type="entry name" value="DNA REPAIR PROTEIN RAD51 HOMOLOG 4"/>
    <property type="match status" value="1"/>
</dbReference>
<dbReference type="GO" id="GO:0000724">
    <property type="term" value="P:double-strand break repair via homologous recombination"/>
    <property type="evidence" value="ECO:0007669"/>
    <property type="project" value="TreeGrafter"/>
</dbReference>
<dbReference type="GO" id="GO:0003697">
    <property type="term" value="F:single-stranded DNA binding"/>
    <property type="evidence" value="ECO:0007669"/>
    <property type="project" value="TreeGrafter"/>
</dbReference>
<dbReference type="GO" id="GO:0000400">
    <property type="term" value="F:four-way junction DNA binding"/>
    <property type="evidence" value="ECO:0007669"/>
    <property type="project" value="TreeGrafter"/>
</dbReference>
<evidence type="ECO:0000256" key="1">
    <source>
        <dbReference type="ARBA" id="ARBA00004123"/>
    </source>
</evidence>
<reference evidence="4" key="1">
    <citation type="submission" date="2016-04" db="EMBL/GenBank/DDBJ databases">
        <authorList>
            <person name="Calderon-Fernandez G.M.Sr."/>
        </authorList>
    </citation>
    <scope>NUCLEOTIDE SEQUENCE</scope>
    <source>
        <strain evidence="4">Int1</strain>
        <tissue evidence="4">Integument</tissue>
    </source>
</reference>
<dbReference type="InterPro" id="IPR027417">
    <property type="entry name" value="P-loop_NTPase"/>
</dbReference>
<name>A0A161MD99_TRIIF</name>
<organism evidence="4">
    <name type="scientific">Triatoma infestans</name>
    <name type="common">Assassin bug</name>
    <dbReference type="NCBI Taxonomy" id="30076"/>
    <lineage>
        <taxon>Eukaryota</taxon>
        <taxon>Metazoa</taxon>
        <taxon>Ecdysozoa</taxon>
        <taxon>Arthropoda</taxon>
        <taxon>Hexapoda</taxon>
        <taxon>Insecta</taxon>
        <taxon>Pterygota</taxon>
        <taxon>Neoptera</taxon>
        <taxon>Paraneoptera</taxon>
        <taxon>Hemiptera</taxon>
        <taxon>Heteroptera</taxon>
        <taxon>Panheteroptera</taxon>
        <taxon>Cimicomorpha</taxon>
        <taxon>Reduviidae</taxon>
        <taxon>Triatominae</taxon>
        <taxon>Triatoma</taxon>
    </lineage>
</organism>
<dbReference type="GO" id="GO:0005657">
    <property type="term" value="C:replication fork"/>
    <property type="evidence" value="ECO:0007669"/>
    <property type="project" value="TreeGrafter"/>
</dbReference>
<proteinExistence type="predicted"/>
<dbReference type="EMBL" id="GEMB01005250">
    <property type="protein sequence ID" value="JAR98065.1"/>
    <property type="molecule type" value="Transcribed_RNA"/>
</dbReference>
<dbReference type="InterPro" id="IPR013632">
    <property type="entry name" value="Rad51_C"/>
</dbReference>
<dbReference type="InterPro" id="IPR051988">
    <property type="entry name" value="HRR_RAD51_Paralog"/>
</dbReference>
<dbReference type="Gene3D" id="3.40.50.300">
    <property type="entry name" value="P-loop containing nucleotide triphosphate hydrolases"/>
    <property type="match status" value="1"/>
</dbReference>
<comment type="subcellular location">
    <subcellularLocation>
        <location evidence="1">Nucleus</location>
    </subcellularLocation>
</comment>
<dbReference type="InterPro" id="IPR020588">
    <property type="entry name" value="RecA_ATP-bd"/>
</dbReference>
<dbReference type="GO" id="GO:0042148">
    <property type="term" value="P:DNA strand invasion"/>
    <property type="evidence" value="ECO:0007669"/>
    <property type="project" value="TreeGrafter"/>
</dbReference>
<dbReference type="GO" id="GO:0007131">
    <property type="term" value="P:reciprocal meiotic recombination"/>
    <property type="evidence" value="ECO:0007669"/>
    <property type="project" value="TreeGrafter"/>
</dbReference>
<dbReference type="AlphaFoldDB" id="A0A161MD99"/>
<evidence type="ECO:0000259" key="3">
    <source>
        <dbReference type="PROSITE" id="PS50162"/>
    </source>
</evidence>
<dbReference type="GO" id="GO:0000723">
    <property type="term" value="P:telomere maintenance"/>
    <property type="evidence" value="ECO:0007669"/>
    <property type="project" value="TreeGrafter"/>
</dbReference>
<dbReference type="SUPFAM" id="SSF52540">
    <property type="entry name" value="P-loop containing nucleoside triphosphate hydrolases"/>
    <property type="match status" value="1"/>
</dbReference>
<dbReference type="GO" id="GO:0033063">
    <property type="term" value="C:Rad51B-Rad51C-Rad51D-XRCC2 complex"/>
    <property type="evidence" value="ECO:0007669"/>
    <property type="project" value="TreeGrafter"/>
</dbReference>
<feature type="domain" description="RecA family profile 1" evidence="3">
    <location>
        <begin position="10"/>
        <end position="102"/>
    </location>
</feature>
<dbReference type="PROSITE" id="PS50162">
    <property type="entry name" value="RECA_2"/>
    <property type="match status" value="1"/>
</dbReference>
<dbReference type="Pfam" id="PF08423">
    <property type="entry name" value="Rad51"/>
    <property type="match status" value="1"/>
</dbReference>
<evidence type="ECO:0000256" key="2">
    <source>
        <dbReference type="ARBA" id="ARBA00023242"/>
    </source>
</evidence>
<dbReference type="PANTHER" id="PTHR46457:SF1">
    <property type="entry name" value="DNA REPAIR PROTEIN RAD51 HOMOLOG 4"/>
    <property type="match status" value="1"/>
</dbReference>
<sequence>MGKFVDEVIIHMCTNVFIYRLDELLNGGLLTGTILEMCGMSGSGKTQICLTITLNIVLEMKSNVTYIDTKRDLCSSRFLQILHTRTYKEESLVLENKKFEKH</sequence>